<dbReference type="SMART" id="SM00220">
    <property type="entry name" value="S_TKc"/>
    <property type="match status" value="1"/>
</dbReference>
<evidence type="ECO:0000256" key="9">
    <source>
        <dbReference type="SAM" id="MobiDB-lite"/>
    </source>
</evidence>
<dbReference type="InterPro" id="IPR051131">
    <property type="entry name" value="NEK_Ser/Thr_kinase_NIMA"/>
</dbReference>
<dbReference type="InterPro" id="IPR008271">
    <property type="entry name" value="Ser/Thr_kinase_AS"/>
</dbReference>
<dbReference type="InterPro" id="IPR000719">
    <property type="entry name" value="Prot_kinase_dom"/>
</dbReference>
<dbReference type="GO" id="GO:0004674">
    <property type="term" value="F:protein serine/threonine kinase activity"/>
    <property type="evidence" value="ECO:0007669"/>
    <property type="project" value="UniProtKB-KW"/>
</dbReference>
<keyword evidence="6" id="KW-0067">ATP-binding</keyword>
<comment type="caution">
    <text evidence="11">The sequence shown here is derived from an EMBL/GenBank/DDBJ whole genome shotgun (WGS) entry which is preliminary data.</text>
</comment>
<dbReference type="OrthoDB" id="10512899at2759"/>
<proteinExistence type="predicted"/>
<evidence type="ECO:0000256" key="4">
    <source>
        <dbReference type="ARBA" id="ARBA00022741"/>
    </source>
</evidence>
<dbReference type="PROSITE" id="PS00108">
    <property type="entry name" value="PROTEIN_KINASE_ST"/>
    <property type="match status" value="1"/>
</dbReference>
<accession>A0A1Q9CEJ3</accession>
<evidence type="ECO:0000256" key="1">
    <source>
        <dbReference type="ARBA" id="ARBA00012513"/>
    </source>
</evidence>
<dbReference type="PANTHER" id="PTHR44899:SF7">
    <property type="entry name" value="NIMA-RELATED KINASE"/>
    <property type="match status" value="1"/>
</dbReference>
<feature type="domain" description="Protein kinase" evidence="10">
    <location>
        <begin position="1033"/>
        <end position="1318"/>
    </location>
</feature>
<evidence type="ECO:0000256" key="2">
    <source>
        <dbReference type="ARBA" id="ARBA00022527"/>
    </source>
</evidence>
<keyword evidence="2" id="KW-0723">Serine/threonine-protein kinase</keyword>
<dbReference type="EC" id="2.7.11.1" evidence="1"/>
<feature type="domain" description="Protein kinase" evidence="10">
    <location>
        <begin position="1526"/>
        <end position="1837"/>
    </location>
</feature>
<name>A0A1Q9CEJ3_SYMMI</name>
<evidence type="ECO:0000256" key="7">
    <source>
        <dbReference type="ARBA" id="ARBA00047899"/>
    </source>
</evidence>
<dbReference type="PROSITE" id="PS50011">
    <property type="entry name" value="PROTEIN_KINASE_DOM"/>
    <property type="match status" value="2"/>
</dbReference>
<evidence type="ECO:0000313" key="12">
    <source>
        <dbReference type="Proteomes" id="UP000186817"/>
    </source>
</evidence>
<protein>
    <recommendedName>
        <fullName evidence="1">non-specific serine/threonine protein kinase</fullName>
        <ecNumber evidence="1">2.7.11.1</ecNumber>
    </recommendedName>
</protein>
<keyword evidence="3" id="KW-0808">Transferase</keyword>
<feature type="region of interest" description="Disordered" evidence="9">
    <location>
        <begin position="1482"/>
        <end position="1514"/>
    </location>
</feature>
<sequence length="1837" mass="204544">MPGNMQDTFWGLSCPPQAVVVSEPQTLPHCLHIGASEDEMNFTSFSGSAACPAGAAVSGWYNLPGIPVKKGEKGGPATWTGLQVFCRKTSLLAACAQPEKSHCEVGHVVNAFSYSGNQFKLGCCRLQKPMGTKLTPDLRKARQYEGFEGYYCPAAMGSTGMAVYIKSRIGPLGEPGTSTDLNWTLSWEKFDGTWVLRHAGEKYASVESDAVSPLEIEGNAKFSATKIEALLSEAAKPKVQSPFPKKKPTYPKLIQFRPVQPDYKAYCNPTFLQNPSLFKGSISDTNPCYHTFHADLVKGVSEKGITEKSFWSCADRGNARQYLSSMAEYSTGKAKAEAAETMKKRPGRQVSVQGMSSLFAWHLRIEIAETTASLAAAVIGAIPWGSWGASGEASVKETSTASREVSQEAEAVRQEEGERLAQRAAQRMVTSETHMFEVSKTVQKEALSKTIATSAQSILSGTATGLGYYQEFKENPEESAKGEKSPLKVAKEIKKKTLPDFEAPIYEFDKKLAEASWNDCLPLQFGLSKVMCDLFCVENSVREGTAAILESLQDSQNVLLENLQALLNYQTEYILWAIGTLAKKDANDTSKNHDARAPEASTLLADLQKIDFDAMAQVQPREILTWHAAAGEQLYSRIAALVVNASKETWPLRLKSARGMLHHFTAAFQQRLRAGAPQESQVAGKLQALRSGVARHRDRATKMQSLHVQMGFKSLSSPLVESFLHVHEKHGTYSMLEMRALELMDSAVVSAQNFSQCDKDSKAMRESWQRAMWAEERSQEALLEAWAATVSGAERLLIALNHEQLLLRLVDFAKEDMDMEPFCADTQRLAQQFYGRAVSLLDRAAWPLVQQAITFQAVASYQEQQLQLKHLQYVPLPEIWQTLKKQLAAVAEPSQPEGLQVAAEALAAMGPELCPAPQSCPRGLQLTQGFEAHGRACQAAAKTVHVMSPRAAAGLVQQLRLRPEPLRSLALLREVEVAVEGSLFFADARPLRHVASVSLMARFRGSQEAAGYGVDKLQGRPPSVGEFSSPGQFQILKELHSSAAGSVHLAKVKDPQSQLKDTVVLKKRKVPELGKAKDMFNEYEVMKRLSHPNIIRCYGYFWEFPTQSLYIVLEYANRGDLHGELQTRKRLGKHFSDNEVWDVLAQNASPLVFIDESMPFDTVRMAGELTAQFAAGPSFKEGPLGFDGIGGVAIAVLDLPRTMVDLFMRLSSISACPRGFPAAASDGCFKMRKMKWDVQFWIRPLAGLLQDAGRFILEGVVVDLEQSDGQDERVVDAEGKLVRSSARWSDMITETRMITNARTDLTFEQMKIAVTPLVCRALPQPVSLQLPLGIYNPLILPITLLQIHDNPLVNMFDVISNHSRDIDFAQLEKAFVDANNSGFVWRGPRYDDSCMQCQNAKITAGGIGFFKGTHPKLWLDKLDCFMMWTKEYQRDIIILELNIRKQHVDEWLAQFQQTISVWTDFQLQQGFQSNMFQTLQQHSSKKAPSRMKRPASCKRPASGLRKKPVSNTPVAKKSPRVFIADESYLNKRKAGSLSRTGRPQKDQVWIWGAVLEGCVSTHFIFRILKHPSEAAAGKPRGHAEMLDNLGMLGLSKGDIFVSDSWPATTSAVKAFRRQHELTERTLPHEKVNHSAGEIKNSNGYSTNAIEAKWSLLKRWARRKLGGKLPSHSDRVKWHRLINEYQGRCILKRRLGHFLQQVLRGLRHIHARGIVHRDIKTMNLLLNDEGVIKLGDFGVSRQMSENTVCLHSFYGTPLYLSPELIEGRAYSRTTDIWSLGVVLYELLSLQLPFRGPSLQDVIAAVLRCRFAPLPSWRPQVGFFCGARALFPMLFFRHE</sequence>
<gene>
    <name evidence="11" type="primary">NEK5</name>
    <name evidence="11" type="ORF">AK812_SmicGene38102</name>
</gene>
<evidence type="ECO:0000259" key="10">
    <source>
        <dbReference type="PROSITE" id="PS50011"/>
    </source>
</evidence>
<dbReference type="PANTHER" id="PTHR44899">
    <property type="entry name" value="CAMK FAMILY PROTEIN KINASE"/>
    <property type="match status" value="1"/>
</dbReference>
<dbReference type="GO" id="GO:0005524">
    <property type="term" value="F:ATP binding"/>
    <property type="evidence" value="ECO:0007669"/>
    <property type="project" value="UniProtKB-KW"/>
</dbReference>
<dbReference type="Proteomes" id="UP000186817">
    <property type="component" value="Unassembled WGS sequence"/>
</dbReference>
<dbReference type="InterPro" id="IPR001245">
    <property type="entry name" value="Ser-Thr/Tyr_kinase_cat_dom"/>
</dbReference>
<keyword evidence="5 11" id="KW-0418">Kinase</keyword>
<dbReference type="Pfam" id="PF00069">
    <property type="entry name" value="Pkinase"/>
    <property type="match status" value="1"/>
</dbReference>
<dbReference type="SUPFAM" id="SSF56112">
    <property type="entry name" value="Protein kinase-like (PK-like)"/>
    <property type="match status" value="1"/>
</dbReference>
<comment type="catalytic activity">
    <reaction evidence="8">
        <text>L-seryl-[protein] + ATP = O-phospho-L-seryl-[protein] + ADP + H(+)</text>
        <dbReference type="Rhea" id="RHEA:17989"/>
        <dbReference type="Rhea" id="RHEA-COMP:9863"/>
        <dbReference type="Rhea" id="RHEA-COMP:11604"/>
        <dbReference type="ChEBI" id="CHEBI:15378"/>
        <dbReference type="ChEBI" id="CHEBI:29999"/>
        <dbReference type="ChEBI" id="CHEBI:30616"/>
        <dbReference type="ChEBI" id="CHEBI:83421"/>
        <dbReference type="ChEBI" id="CHEBI:456216"/>
        <dbReference type="EC" id="2.7.11.1"/>
    </reaction>
</comment>
<evidence type="ECO:0000256" key="6">
    <source>
        <dbReference type="ARBA" id="ARBA00022840"/>
    </source>
</evidence>
<keyword evidence="4" id="KW-0547">Nucleotide-binding</keyword>
<dbReference type="InterPro" id="IPR011009">
    <property type="entry name" value="Kinase-like_dom_sf"/>
</dbReference>
<evidence type="ECO:0000256" key="8">
    <source>
        <dbReference type="ARBA" id="ARBA00048679"/>
    </source>
</evidence>
<comment type="catalytic activity">
    <reaction evidence="7">
        <text>L-threonyl-[protein] + ATP = O-phospho-L-threonyl-[protein] + ADP + H(+)</text>
        <dbReference type="Rhea" id="RHEA:46608"/>
        <dbReference type="Rhea" id="RHEA-COMP:11060"/>
        <dbReference type="Rhea" id="RHEA-COMP:11605"/>
        <dbReference type="ChEBI" id="CHEBI:15378"/>
        <dbReference type="ChEBI" id="CHEBI:30013"/>
        <dbReference type="ChEBI" id="CHEBI:30616"/>
        <dbReference type="ChEBI" id="CHEBI:61977"/>
        <dbReference type="ChEBI" id="CHEBI:456216"/>
        <dbReference type="EC" id="2.7.11.1"/>
    </reaction>
</comment>
<organism evidence="11 12">
    <name type="scientific">Symbiodinium microadriaticum</name>
    <name type="common">Dinoflagellate</name>
    <name type="synonym">Zooxanthella microadriatica</name>
    <dbReference type="NCBI Taxonomy" id="2951"/>
    <lineage>
        <taxon>Eukaryota</taxon>
        <taxon>Sar</taxon>
        <taxon>Alveolata</taxon>
        <taxon>Dinophyceae</taxon>
        <taxon>Suessiales</taxon>
        <taxon>Symbiodiniaceae</taxon>
        <taxon>Symbiodinium</taxon>
    </lineage>
</organism>
<evidence type="ECO:0000256" key="3">
    <source>
        <dbReference type="ARBA" id="ARBA00022679"/>
    </source>
</evidence>
<evidence type="ECO:0000313" key="11">
    <source>
        <dbReference type="EMBL" id="OLP81359.1"/>
    </source>
</evidence>
<dbReference type="EMBL" id="LSRX01001286">
    <property type="protein sequence ID" value="OLP81359.1"/>
    <property type="molecule type" value="Genomic_DNA"/>
</dbReference>
<reference evidence="11 12" key="1">
    <citation type="submission" date="2016-02" db="EMBL/GenBank/DDBJ databases">
        <title>Genome analysis of coral dinoflagellate symbionts highlights evolutionary adaptations to a symbiotic lifestyle.</title>
        <authorList>
            <person name="Aranda M."/>
            <person name="Li Y."/>
            <person name="Liew Y.J."/>
            <person name="Baumgarten S."/>
            <person name="Simakov O."/>
            <person name="Wilson M."/>
            <person name="Piel J."/>
            <person name="Ashoor H."/>
            <person name="Bougouffa S."/>
            <person name="Bajic V.B."/>
            <person name="Ryu T."/>
            <person name="Ravasi T."/>
            <person name="Bayer T."/>
            <person name="Micklem G."/>
            <person name="Kim H."/>
            <person name="Bhak J."/>
            <person name="Lajeunesse T.C."/>
            <person name="Voolstra C.R."/>
        </authorList>
    </citation>
    <scope>NUCLEOTIDE SEQUENCE [LARGE SCALE GENOMIC DNA]</scope>
    <source>
        <strain evidence="11 12">CCMP2467</strain>
    </source>
</reference>
<dbReference type="Gene3D" id="1.10.510.10">
    <property type="entry name" value="Transferase(Phosphotransferase) domain 1"/>
    <property type="match status" value="2"/>
</dbReference>
<dbReference type="Pfam" id="PF07714">
    <property type="entry name" value="PK_Tyr_Ser-Thr"/>
    <property type="match status" value="1"/>
</dbReference>
<feature type="compositionally biased region" description="Basic residues" evidence="9">
    <location>
        <begin position="1483"/>
        <end position="1496"/>
    </location>
</feature>
<evidence type="ECO:0000256" key="5">
    <source>
        <dbReference type="ARBA" id="ARBA00022777"/>
    </source>
</evidence>
<keyword evidence="12" id="KW-1185">Reference proteome</keyword>